<protein>
    <submittedName>
        <fullName evidence="2">Uncharacterized protein</fullName>
    </submittedName>
</protein>
<keyword evidence="1" id="KW-0812">Transmembrane</keyword>
<proteinExistence type="predicted"/>
<organism evidence="2">
    <name type="scientific">Rhizophora mucronata</name>
    <name type="common">Asiatic mangrove</name>
    <dbReference type="NCBI Taxonomy" id="61149"/>
    <lineage>
        <taxon>Eukaryota</taxon>
        <taxon>Viridiplantae</taxon>
        <taxon>Streptophyta</taxon>
        <taxon>Embryophyta</taxon>
        <taxon>Tracheophyta</taxon>
        <taxon>Spermatophyta</taxon>
        <taxon>Magnoliopsida</taxon>
        <taxon>eudicotyledons</taxon>
        <taxon>Gunneridae</taxon>
        <taxon>Pentapetalae</taxon>
        <taxon>rosids</taxon>
        <taxon>fabids</taxon>
        <taxon>Malpighiales</taxon>
        <taxon>Rhizophoraceae</taxon>
        <taxon>Rhizophora</taxon>
    </lineage>
</organism>
<evidence type="ECO:0000313" key="2">
    <source>
        <dbReference type="EMBL" id="MBX55529.1"/>
    </source>
</evidence>
<keyword evidence="1" id="KW-0472">Membrane</keyword>
<dbReference type="AlphaFoldDB" id="A0A2P2PLN1"/>
<accession>A0A2P2PLN1</accession>
<name>A0A2P2PLN1_RHIMU</name>
<evidence type="ECO:0000256" key="1">
    <source>
        <dbReference type="SAM" id="Phobius"/>
    </source>
</evidence>
<dbReference type="EMBL" id="GGEC01075045">
    <property type="protein sequence ID" value="MBX55529.1"/>
    <property type="molecule type" value="Transcribed_RNA"/>
</dbReference>
<keyword evidence="1" id="KW-1133">Transmembrane helix</keyword>
<sequence length="42" mass="5133">MHIKDLFHQLLWVLFCQFFFCDIFLDHFMGNTVQSLSQMTFC</sequence>
<reference evidence="2" key="1">
    <citation type="submission" date="2018-02" db="EMBL/GenBank/DDBJ databases">
        <title>Rhizophora mucronata_Transcriptome.</title>
        <authorList>
            <person name="Meera S.P."/>
            <person name="Sreeshan A."/>
            <person name="Augustine A."/>
        </authorList>
    </citation>
    <scope>NUCLEOTIDE SEQUENCE</scope>
    <source>
        <tissue evidence="2">Leaf</tissue>
    </source>
</reference>
<feature type="transmembrane region" description="Helical" evidence="1">
    <location>
        <begin position="6"/>
        <end position="25"/>
    </location>
</feature>